<proteinExistence type="predicted"/>
<evidence type="ECO:0000313" key="1">
    <source>
        <dbReference type="RefSeq" id="XP_016458044.1"/>
    </source>
</evidence>
<sequence length="169" mass="19466">MKDLDELKFFLGIEFARSNKGIFMYQRKYALELIAEADLEGAKPVGTLLELNQKLITVKYDECIKHKESSEDKQLEDPSSYQRLVGRLLYLTMTIPDIAFAVQDIMSNSLPTVTLTWGACIETRRSVTRYLVKFGKSLVSWKSKKQNTVSRQSLSLEAWMLIQHKSHGW</sequence>
<protein>
    <submittedName>
        <fullName evidence="1">Uncharacterized mitochondrial protein AtMg00810-like</fullName>
    </submittedName>
</protein>
<dbReference type="OrthoDB" id="1275983at2759"/>
<reference evidence="1" key="1">
    <citation type="submission" date="2025-08" db="UniProtKB">
        <authorList>
            <consortium name="RefSeq"/>
        </authorList>
    </citation>
    <scope>IDENTIFICATION</scope>
</reference>
<dbReference type="PANTHER" id="PTHR11439">
    <property type="entry name" value="GAG-POL-RELATED RETROTRANSPOSON"/>
    <property type="match status" value="1"/>
</dbReference>
<name>A0A1S3Z0P0_TOBAC</name>
<dbReference type="KEGG" id="nta:107781788"/>
<organism evidence="1">
    <name type="scientific">Nicotiana tabacum</name>
    <name type="common">Common tobacco</name>
    <dbReference type="NCBI Taxonomy" id="4097"/>
    <lineage>
        <taxon>Eukaryota</taxon>
        <taxon>Viridiplantae</taxon>
        <taxon>Streptophyta</taxon>
        <taxon>Embryophyta</taxon>
        <taxon>Tracheophyta</taxon>
        <taxon>Spermatophyta</taxon>
        <taxon>Magnoliopsida</taxon>
        <taxon>eudicotyledons</taxon>
        <taxon>Gunneridae</taxon>
        <taxon>Pentapetalae</taxon>
        <taxon>asterids</taxon>
        <taxon>lamiids</taxon>
        <taxon>Solanales</taxon>
        <taxon>Solanaceae</taxon>
        <taxon>Nicotianoideae</taxon>
        <taxon>Nicotianeae</taxon>
        <taxon>Nicotiana</taxon>
    </lineage>
</organism>
<dbReference type="STRING" id="4097.A0A1S3Z0P0"/>
<gene>
    <name evidence="1" type="primary">LOC107781788</name>
</gene>
<dbReference type="OMA" id="ACIETRR"/>
<dbReference type="InterPro" id="IPR043502">
    <property type="entry name" value="DNA/RNA_pol_sf"/>
</dbReference>
<dbReference type="PANTHER" id="PTHR11439:SF444">
    <property type="entry name" value="HELICASE ATP-BINDING DOMAIN-CONTAINING PROTEIN"/>
    <property type="match status" value="1"/>
</dbReference>
<accession>A0A1S3Z0P0</accession>
<dbReference type="RefSeq" id="XP_016458044.1">
    <property type="nucleotide sequence ID" value="XM_016602558.1"/>
</dbReference>
<dbReference type="AlphaFoldDB" id="A0A1S3Z0P0"/>
<dbReference type="SUPFAM" id="SSF56672">
    <property type="entry name" value="DNA/RNA polymerases"/>
    <property type="match status" value="1"/>
</dbReference>
<dbReference type="PaxDb" id="4097-A0A1S3Z0P0"/>